<name>A0ACA9LK68_9GLOM</name>
<dbReference type="EMBL" id="CAJVPM010006326">
    <property type="protein sequence ID" value="CAG8533762.1"/>
    <property type="molecule type" value="Genomic_DNA"/>
</dbReference>
<sequence>MAKYIILIARKPPTEAYNFGQRNNDDDSIQRDWEQFRRRLDFIIEFKGKCDDDIEKRTTEIIFHQRSEEDFRNMNWMVKLRNGIHTNEEVIEKSKKINNDGEHIVINDEVYYKQKFSEFKKQYLQDYPKSRKLYKYQLECEEIIENSLKRNNIEV</sequence>
<accession>A0ACA9LK68</accession>
<organism evidence="1 2">
    <name type="scientific">Scutellospora calospora</name>
    <dbReference type="NCBI Taxonomy" id="85575"/>
    <lineage>
        <taxon>Eukaryota</taxon>
        <taxon>Fungi</taxon>
        <taxon>Fungi incertae sedis</taxon>
        <taxon>Mucoromycota</taxon>
        <taxon>Glomeromycotina</taxon>
        <taxon>Glomeromycetes</taxon>
        <taxon>Diversisporales</taxon>
        <taxon>Gigasporaceae</taxon>
        <taxon>Scutellospora</taxon>
    </lineage>
</organism>
<feature type="non-terminal residue" evidence="1">
    <location>
        <position position="1"/>
    </location>
</feature>
<evidence type="ECO:0000313" key="1">
    <source>
        <dbReference type="EMBL" id="CAG8533762.1"/>
    </source>
</evidence>
<reference evidence="1" key="1">
    <citation type="submission" date="2021-06" db="EMBL/GenBank/DDBJ databases">
        <authorList>
            <person name="Kallberg Y."/>
            <person name="Tangrot J."/>
            <person name="Rosling A."/>
        </authorList>
    </citation>
    <scope>NUCLEOTIDE SEQUENCE</scope>
    <source>
        <strain evidence="1">AU212A</strain>
    </source>
</reference>
<gene>
    <name evidence="1" type="ORF">SCALOS_LOCUS4562</name>
</gene>
<feature type="non-terminal residue" evidence="1">
    <location>
        <position position="155"/>
    </location>
</feature>
<keyword evidence="2" id="KW-1185">Reference proteome</keyword>
<evidence type="ECO:0000313" key="2">
    <source>
        <dbReference type="Proteomes" id="UP000789860"/>
    </source>
</evidence>
<protein>
    <submittedName>
        <fullName evidence="1">4841_t:CDS:1</fullName>
    </submittedName>
</protein>
<proteinExistence type="predicted"/>
<dbReference type="Proteomes" id="UP000789860">
    <property type="component" value="Unassembled WGS sequence"/>
</dbReference>
<comment type="caution">
    <text evidence="1">The sequence shown here is derived from an EMBL/GenBank/DDBJ whole genome shotgun (WGS) entry which is preliminary data.</text>
</comment>